<dbReference type="InterPro" id="IPR019186">
    <property type="entry name" value="Nucleolar_protein_12"/>
</dbReference>
<dbReference type="PANTHER" id="PTHR14577:SF0">
    <property type="entry name" value="NUCLEOLAR PROTEIN 12"/>
    <property type="match status" value="1"/>
</dbReference>
<feature type="region of interest" description="Disordered" evidence="5">
    <location>
        <begin position="91"/>
        <end position="192"/>
    </location>
</feature>
<evidence type="ECO:0000313" key="6">
    <source>
        <dbReference type="EMBL" id="KAF4455226.1"/>
    </source>
</evidence>
<comment type="subcellular location">
    <subcellularLocation>
        <location evidence="1">Nucleus</location>
        <location evidence="1">Nucleolus</location>
    </subcellularLocation>
</comment>
<dbReference type="Pfam" id="PF09805">
    <property type="entry name" value="Nop25"/>
    <property type="match status" value="1"/>
</dbReference>
<comment type="caution">
    <text evidence="6">The sequence shown here is derived from an EMBL/GenBank/DDBJ whole genome shotgun (WGS) entry which is preliminary data.</text>
</comment>
<dbReference type="AlphaFoldDB" id="A0A8H4KRF5"/>
<evidence type="ECO:0000313" key="7">
    <source>
        <dbReference type="Proteomes" id="UP000605986"/>
    </source>
</evidence>
<feature type="compositionally biased region" description="Acidic residues" evidence="5">
    <location>
        <begin position="102"/>
        <end position="121"/>
    </location>
</feature>
<comment type="similarity">
    <text evidence="2">Belongs to the RRP17 family.</text>
</comment>
<sequence length="212" mass="25275">MFAKPRPKKSILPPPSKKRKTTSAVEEVNFDFDARHEYLTGFHKRKQQRIKNAQEEAAKRARQEKLEMRKQIREERKREVEEHVQTVNRLLQESEAAGAVEQESDEGDEEWDGIPDQPELDIVDHQEEYIDEDRYTTVTVESVSVTRDGLHKPQVDEDNEEDKKEEENKDEKTEKSRREPKKKKKKFRYDTKFERQLADKKQRIKKAKRRSG</sequence>
<feature type="compositionally biased region" description="Basic and acidic residues" evidence="5">
    <location>
        <begin position="122"/>
        <end position="135"/>
    </location>
</feature>
<feature type="compositionally biased region" description="Basic residues" evidence="5">
    <location>
        <begin position="178"/>
        <end position="187"/>
    </location>
</feature>
<dbReference type="OrthoDB" id="551633at2759"/>
<keyword evidence="3" id="KW-0175">Coiled coil</keyword>
<proteinExistence type="inferred from homology"/>
<reference evidence="6" key="1">
    <citation type="submission" date="2020-01" db="EMBL/GenBank/DDBJ databases">
        <title>Identification and distribution of gene clusters putatively required for synthesis of sphingolipid metabolism inhibitors in phylogenetically diverse species of the filamentous fungus Fusarium.</title>
        <authorList>
            <person name="Kim H.-S."/>
            <person name="Busman M."/>
            <person name="Brown D.W."/>
            <person name="Divon H."/>
            <person name="Uhlig S."/>
            <person name="Proctor R.H."/>
        </authorList>
    </citation>
    <scope>NUCLEOTIDE SEQUENCE</scope>
    <source>
        <strain evidence="6">NRRL 53441</strain>
    </source>
</reference>
<dbReference type="Proteomes" id="UP000605986">
    <property type="component" value="Unassembled WGS sequence"/>
</dbReference>
<dbReference type="EMBL" id="JAADJG010000100">
    <property type="protein sequence ID" value="KAF4455226.1"/>
    <property type="molecule type" value="Genomic_DNA"/>
</dbReference>
<evidence type="ECO:0000256" key="1">
    <source>
        <dbReference type="ARBA" id="ARBA00004604"/>
    </source>
</evidence>
<evidence type="ECO:0000256" key="4">
    <source>
        <dbReference type="ARBA" id="ARBA00023242"/>
    </source>
</evidence>
<evidence type="ECO:0000256" key="3">
    <source>
        <dbReference type="ARBA" id="ARBA00023054"/>
    </source>
</evidence>
<protein>
    <submittedName>
        <fullName evidence="6">Nucleolar protein 12</fullName>
    </submittedName>
</protein>
<feature type="compositionally biased region" description="Basic and acidic residues" evidence="5">
    <location>
        <begin position="148"/>
        <end position="177"/>
    </location>
</feature>
<feature type="compositionally biased region" description="Low complexity" evidence="5">
    <location>
        <begin position="136"/>
        <end position="146"/>
    </location>
</feature>
<dbReference type="PANTHER" id="PTHR14577">
    <property type="entry name" value="NUCLEOLAR PROTEIN 12"/>
    <property type="match status" value="1"/>
</dbReference>
<keyword evidence="7" id="KW-1185">Reference proteome</keyword>
<feature type="region of interest" description="Disordered" evidence="5">
    <location>
        <begin position="1"/>
        <end position="24"/>
    </location>
</feature>
<organism evidence="6 7">
    <name type="scientific">Fusarium austroafricanum</name>
    <dbReference type="NCBI Taxonomy" id="2364996"/>
    <lineage>
        <taxon>Eukaryota</taxon>
        <taxon>Fungi</taxon>
        <taxon>Dikarya</taxon>
        <taxon>Ascomycota</taxon>
        <taxon>Pezizomycotina</taxon>
        <taxon>Sordariomycetes</taxon>
        <taxon>Hypocreomycetidae</taxon>
        <taxon>Hypocreales</taxon>
        <taxon>Nectriaceae</taxon>
        <taxon>Fusarium</taxon>
        <taxon>Fusarium concolor species complex</taxon>
    </lineage>
</organism>
<feature type="region of interest" description="Disordered" evidence="5">
    <location>
        <begin position="54"/>
        <end position="79"/>
    </location>
</feature>
<accession>A0A8H4KRF5</accession>
<dbReference type="GO" id="GO:0019843">
    <property type="term" value="F:rRNA binding"/>
    <property type="evidence" value="ECO:0007669"/>
    <property type="project" value="TreeGrafter"/>
</dbReference>
<gene>
    <name evidence="6" type="ORF">F53441_2376</name>
</gene>
<evidence type="ECO:0000256" key="2">
    <source>
        <dbReference type="ARBA" id="ARBA00007175"/>
    </source>
</evidence>
<name>A0A8H4KRF5_9HYPO</name>
<evidence type="ECO:0000256" key="5">
    <source>
        <dbReference type="SAM" id="MobiDB-lite"/>
    </source>
</evidence>
<dbReference type="GO" id="GO:0005730">
    <property type="term" value="C:nucleolus"/>
    <property type="evidence" value="ECO:0007669"/>
    <property type="project" value="UniProtKB-SubCell"/>
</dbReference>
<keyword evidence="4" id="KW-0539">Nucleus</keyword>